<feature type="region of interest" description="Disordered" evidence="1">
    <location>
        <begin position="54"/>
        <end position="77"/>
    </location>
</feature>
<dbReference type="EMBL" id="ML769392">
    <property type="protein sequence ID" value="KAE9408055.1"/>
    <property type="molecule type" value="Genomic_DNA"/>
</dbReference>
<evidence type="ECO:0000313" key="4">
    <source>
        <dbReference type="Proteomes" id="UP000799118"/>
    </source>
</evidence>
<name>A0A6A4IHJ3_9AGAR</name>
<protein>
    <submittedName>
        <fullName evidence="3">Uncharacterized protein</fullName>
    </submittedName>
</protein>
<proteinExistence type="predicted"/>
<reference evidence="3" key="1">
    <citation type="journal article" date="2019" name="Environ. Microbiol.">
        <title>Fungal ecological strategies reflected in gene transcription - a case study of two litter decomposers.</title>
        <authorList>
            <person name="Barbi F."/>
            <person name="Kohler A."/>
            <person name="Barry K."/>
            <person name="Baskaran P."/>
            <person name="Daum C."/>
            <person name="Fauchery L."/>
            <person name="Ihrmark K."/>
            <person name="Kuo A."/>
            <person name="LaButti K."/>
            <person name="Lipzen A."/>
            <person name="Morin E."/>
            <person name="Grigoriev I.V."/>
            <person name="Henrissat B."/>
            <person name="Lindahl B."/>
            <person name="Martin F."/>
        </authorList>
    </citation>
    <scope>NUCLEOTIDE SEQUENCE</scope>
    <source>
        <strain evidence="3">JB14</strain>
    </source>
</reference>
<keyword evidence="4" id="KW-1185">Reference proteome</keyword>
<evidence type="ECO:0000313" key="3">
    <source>
        <dbReference type="EMBL" id="KAE9408055.1"/>
    </source>
</evidence>
<dbReference type="Proteomes" id="UP000799118">
    <property type="component" value="Unassembled WGS sequence"/>
</dbReference>
<organism evidence="3 4">
    <name type="scientific">Gymnopus androsaceus JB14</name>
    <dbReference type="NCBI Taxonomy" id="1447944"/>
    <lineage>
        <taxon>Eukaryota</taxon>
        <taxon>Fungi</taxon>
        <taxon>Dikarya</taxon>
        <taxon>Basidiomycota</taxon>
        <taxon>Agaricomycotina</taxon>
        <taxon>Agaricomycetes</taxon>
        <taxon>Agaricomycetidae</taxon>
        <taxon>Agaricales</taxon>
        <taxon>Marasmiineae</taxon>
        <taxon>Omphalotaceae</taxon>
        <taxon>Gymnopus</taxon>
    </lineage>
</organism>
<feature type="compositionally biased region" description="Polar residues" evidence="1">
    <location>
        <begin position="154"/>
        <end position="189"/>
    </location>
</feature>
<accession>A0A6A4IHJ3</accession>
<dbReference type="AlphaFoldDB" id="A0A6A4IHJ3"/>
<evidence type="ECO:0000256" key="2">
    <source>
        <dbReference type="SAM" id="Phobius"/>
    </source>
</evidence>
<gene>
    <name evidence="3" type="ORF">BT96DRAFT_914069</name>
</gene>
<keyword evidence="2" id="KW-0472">Membrane</keyword>
<dbReference type="OrthoDB" id="3265603at2759"/>
<sequence>MVSRNVLLEERGEPKIGGSVGGFIALVVCLILVIIVACTAIIFLLRHDSSEAGQGTRRQRRYHHQPDLSSSSYTYDPSSSPSKSWFASLQGMFTGAAGSVRYNAARRMKNRDGWLQATGDEWDDSHDERLRNMGNPQYMAYSPALDPPFRPPGITTTESTSSVHFEPQSDSRIPNRFASSAESPTSSVHSLPPVEIPIPRSASPEAMSVPQAPPSAHIERENSSSERKDSAQSDISTRTGTKFIEGL</sequence>
<feature type="transmembrane region" description="Helical" evidence="2">
    <location>
        <begin position="20"/>
        <end position="45"/>
    </location>
</feature>
<feature type="compositionally biased region" description="Basic and acidic residues" evidence="1">
    <location>
        <begin position="217"/>
        <end position="231"/>
    </location>
</feature>
<evidence type="ECO:0000256" key="1">
    <source>
        <dbReference type="SAM" id="MobiDB-lite"/>
    </source>
</evidence>
<feature type="region of interest" description="Disordered" evidence="1">
    <location>
        <begin position="145"/>
        <end position="247"/>
    </location>
</feature>
<keyword evidence="2" id="KW-1133">Transmembrane helix</keyword>
<keyword evidence="2" id="KW-0812">Transmembrane</keyword>